<proteinExistence type="predicted"/>
<feature type="compositionally biased region" description="Low complexity" evidence="1">
    <location>
        <begin position="171"/>
        <end position="183"/>
    </location>
</feature>
<keyword evidence="2" id="KW-1185">Reference proteome</keyword>
<evidence type="ECO:0000256" key="1">
    <source>
        <dbReference type="SAM" id="MobiDB-lite"/>
    </source>
</evidence>
<dbReference type="Proteomes" id="UP000887578">
    <property type="component" value="Unplaced"/>
</dbReference>
<reference evidence="3" key="1">
    <citation type="submission" date="2022-11" db="UniProtKB">
        <authorList>
            <consortium name="WormBaseParasite"/>
        </authorList>
    </citation>
    <scope>IDENTIFICATION</scope>
</reference>
<dbReference type="AlphaFoldDB" id="A0A914R1A8"/>
<evidence type="ECO:0000313" key="2">
    <source>
        <dbReference type="Proteomes" id="UP000887578"/>
    </source>
</evidence>
<dbReference type="WBParaSite" id="PDA_v2.g5195.t1">
    <property type="protein sequence ID" value="PDA_v2.g5195.t1"/>
    <property type="gene ID" value="PDA_v2.g5195"/>
</dbReference>
<name>A0A914R1A8_9BILA</name>
<organism evidence="2 3">
    <name type="scientific">Panagrolaimus davidi</name>
    <dbReference type="NCBI Taxonomy" id="227884"/>
    <lineage>
        <taxon>Eukaryota</taxon>
        <taxon>Metazoa</taxon>
        <taxon>Ecdysozoa</taxon>
        <taxon>Nematoda</taxon>
        <taxon>Chromadorea</taxon>
        <taxon>Rhabditida</taxon>
        <taxon>Tylenchina</taxon>
        <taxon>Panagrolaimomorpha</taxon>
        <taxon>Panagrolaimoidea</taxon>
        <taxon>Panagrolaimidae</taxon>
        <taxon>Panagrolaimus</taxon>
    </lineage>
</organism>
<evidence type="ECO:0000313" key="3">
    <source>
        <dbReference type="WBParaSite" id="PDA_v2.g5195.t1"/>
    </source>
</evidence>
<feature type="region of interest" description="Disordered" evidence="1">
    <location>
        <begin position="164"/>
        <end position="183"/>
    </location>
</feature>
<protein>
    <submittedName>
        <fullName evidence="3">Uncharacterized protein</fullName>
    </submittedName>
</protein>
<sequence length="183" mass="20093">MTTMDESMFSKGKQPCFVNDTSGTASNDSQYSNLNLKQAHKCLNGFSPIHSHSKSNSDKYCAAIKIGDKDKEQWKKGGSFEVADNSTLSLHISAYENETAAFDSFGGKNNEALKNNISGFVRSEKKLLTSTFVIQNPFEFPRQQSDKVQDPEVSQFRASQRLLNSNAASKNGQQGSSNSNSVC</sequence>
<accession>A0A914R1A8</accession>